<organism evidence="7 8">
    <name type="scientific">Vibrio hangzhouensis</name>
    <dbReference type="NCBI Taxonomy" id="462991"/>
    <lineage>
        <taxon>Bacteria</taxon>
        <taxon>Pseudomonadati</taxon>
        <taxon>Pseudomonadota</taxon>
        <taxon>Gammaproteobacteria</taxon>
        <taxon>Vibrionales</taxon>
        <taxon>Vibrionaceae</taxon>
        <taxon>Vibrio</taxon>
    </lineage>
</organism>
<keyword evidence="3 6" id="KW-0812">Transmembrane</keyword>
<evidence type="ECO:0000256" key="6">
    <source>
        <dbReference type="SAM" id="Phobius"/>
    </source>
</evidence>
<proteinExistence type="predicted"/>
<dbReference type="RefSeq" id="WP_103882063.1">
    <property type="nucleotide sequence ID" value="NZ_FNVG01000028.1"/>
</dbReference>
<feature type="transmembrane region" description="Helical" evidence="6">
    <location>
        <begin position="328"/>
        <end position="350"/>
    </location>
</feature>
<dbReference type="InterPro" id="IPR050833">
    <property type="entry name" value="Poly_Biosynth_Transport"/>
</dbReference>
<dbReference type="CDD" id="cd13128">
    <property type="entry name" value="MATE_Wzx_like"/>
    <property type="match status" value="1"/>
</dbReference>
<evidence type="ECO:0000256" key="1">
    <source>
        <dbReference type="ARBA" id="ARBA00004651"/>
    </source>
</evidence>
<dbReference type="PANTHER" id="PTHR30250:SF26">
    <property type="entry name" value="PSMA PROTEIN"/>
    <property type="match status" value="1"/>
</dbReference>
<evidence type="ECO:0000256" key="2">
    <source>
        <dbReference type="ARBA" id="ARBA00022475"/>
    </source>
</evidence>
<accession>A0A1H6BZ16</accession>
<dbReference type="EMBL" id="FNVG01000028">
    <property type="protein sequence ID" value="SEG65944.1"/>
    <property type="molecule type" value="Genomic_DNA"/>
</dbReference>
<feature type="transmembrane region" description="Helical" evidence="6">
    <location>
        <begin position="45"/>
        <end position="68"/>
    </location>
</feature>
<feature type="transmembrane region" description="Helical" evidence="6">
    <location>
        <begin position="117"/>
        <end position="138"/>
    </location>
</feature>
<evidence type="ECO:0000313" key="7">
    <source>
        <dbReference type="EMBL" id="SEG65944.1"/>
    </source>
</evidence>
<comment type="subcellular location">
    <subcellularLocation>
        <location evidence="1">Cell membrane</location>
        <topology evidence="1">Multi-pass membrane protein</topology>
    </subcellularLocation>
</comment>
<evidence type="ECO:0000313" key="8">
    <source>
        <dbReference type="Proteomes" id="UP000236721"/>
    </source>
</evidence>
<dbReference type="AlphaFoldDB" id="A0A1H6BZ16"/>
<feature type="transmembrane region" description="Helical" evidence="6">
    <location>
        <begin position="362"/>
        <end position="380"/>
    </location>
</feature>
<name>A0A1H6BZ16_9VIBR</name>
<gene>
    <name evidence="7" type="ORF">SAMN04488244_1285</name>
</gene>
<keyword evidence="2" id="KW-1003">Cell membrane</keyword>
<feature type="transmembrane region" description="Helical" evidence="6">
    <location>
        <begin position="172"/>
        <end position="194"/>
    </location>
</feature>
<feature type="transmembrane region" description="Helical" evidence="6">
    <location>
        <begin position="419"/>
        <end position="436"/>
    </location>
</feature>
<feature type="transmembrane region" description="Helical" evidence="6">
    <location>
        <begin position="215"/>
        <end position="238"/>
    </location>
</feature>
<reference evidence="8" key="1">
    <citation type="submission" date="2016-10" db="EMBL/GenBank/DDBJ databases">
        <authorList>
            <person name="Varghese N."/>
            <person name="Submissions S."/>
        </authorList>
    </citation>
    <scope>NUCLEOTIDE SEQUENCE [LARGE SCALE GENOMIC DNA]</scope>
    <source>
        <strain evidence="8">CGMCC 1.7062</strain>
    </source>
</reference>
<keyword evidence="4 6" id="KW-1133">Transmembrane helix</keyword>
<feature type="transmembrane region" description="Helical" evidence="6">
    <location>
        <begin position="147"/>
        <end position="166"/>
    </location>
</feature>
<dbReference type="InterPro" id="IPR002797">
    <property type="entry name" value="Polysacc_synth"/>
</dbReference>
<feature type="transmembrane region" description="Helical" evidence="6">
    <location>
        <begin position="89"/>
        <end position="111"/>
    </location>
</feature>
<dbReference type="PANTHER" id="PTHR30250">
    <property type="entry name" value="PST FAMILY PREDICTED COLANIC ACID TRANSPORTER"/>
    <property type="match status" value="1"/>
</dbReference>
<protein>
    <submittedName>
        <fullName evidence="7">Membrane protein involved in the export of O-antigen and teichoic acid</fullName>
    </submittedName>
</protein>
<dbReference type="Pfam" id="PF01943">
    <property type="entry name" value="Polysacc_synt"/>
    <property type="match status" value="1"/>
</dbReference>
<feature type="transmembrane region" description="Helical" evidence="6">
    <location>
        <begin position="448"/>
        <end position="467"/>
    </location>
</feature>
<keyword evidence="8" id="KW-1185">Reference proteome</keyword>
<keyword evidence="5 6" id="KW-0472">Membrane</keyword>
<evidence type="ECO:0000256" key="3">
    <source>
        <dbReference type="ARBA" id="ARBA00022692"/>
    </source>
</evidence>
<dbReference type="OrthoDB" id="103403at2"/>
<feature type="transmembrane region" description="Helical" evidence="6">
    <location>
        <begin position="290"/>
        <end position="308"/>
    </location>
</feature>
<sequence>METKKNNKSINVIFNAFYYLLNSLFPIIIFPYVSRALGVEGIGAANLAITVAAYFTTIASLGIPIYGVREVAKRRNNRESLNQLVSELMMLNVIGVVISFVGFFFLISSIETMRENYILYIIASINIALSFFQIDWLFQGLENFKILAVRNAAVKVVSLLLVFSMVHNESDISAYVLVTTISLSCANIFNLFHATKVIKFTFTGLSIVKHIKPTIYFLSTRIMSTIYTLLDSVILGILTNNYAVGLYSTAIKLIRTATSLISSMSIVYFSDSSILSKENNERYQSLLSDLFSLLLLISLPTAIFTFTYSKEIILLFAGFDFEEASLSLMIMSPLILVSTITSFIGMQVLYASGKEKIVAQSLFIGAIVSVLMNVILIPMFSHNGAAIAVLTAELSVLIYQLINVTFVKVNLAFIFNRRVMNIMLANSIYLVVIYLFKNNVVLDDNIVFMITNIAVSVLSYLFILLLLKDSMVLSIKEKLIR</sequence>
<evidence type="ECO:0000256" key="4">
    <source>
        <dbReference type="ARBA" id="ARBA00022989"/>
    </source>
</evidence>
<dbReference type="Proteomes" id="UP000236721">
    <property type="component" value="Unassembled WGS sequence"/>
</dbReference>
<feature type="transmembrane region" description="Helical" evidence="6">
    <location>
        <begin position="12"/>
        <end position="33"/>
    </location>
</feature>
<feature type="transmembrane region" description="Helical" evidence="6">
    <location>
        <begin position="250"/>
        <end position="269"/>
    </location>
</feature>
<feature type="transmembrane region" description="Helical" evidence="6">
    <location>
        <begin position="386"/>
        <end position="407"/>
    </location>
</feature>
<evidence type="ECO:0000256" key="5">
    <source>
        <dbReference type="ARBA" id="ARBA00023136"/>
    </source>
</evidence>
<dbReference type="GO" id="GO:0005886">
    <property type="term" value="C:plasma membrane"/>
    <property type="evidence" value="ECO:0007669"/>
    <property type="project" value="UniProtKB-SubCell"/>
</dbReference>